<evidence type="ECO:0000313" key="2">
    <source>
        <dbReference type="EMBL" id="ATB49673.1"/>
    </source>
</evidence>
<dbReference type="Proteomes" id="UP000217343">
    <property type="component" value="Chromosome"/>
</dbReference>
<dbReference type="EMBL" id="CP022203">
    <property type="protein sequence ID" value="ATB49673.1"/>
    <property type="molecule type" value="Genomic_DNA"/>
</dbReference>
<organism evidence="2 3">
    <name type="scientific">Corallococcus macrosporus DSM 14697</name>
    <dbReference type="NCBI Taxonomy" id="1189310"/>
    <lineage>
        <taxon>Bacteria</taxon>
        <taxon>Pseudomonadati</taxon>
        <taxon>Myxococcota</taxon>
        <taxon>Myxococcia</taxon>
        <taxon>Myxococcales</taxon>
        <taxon>Cystobacterineae</taxon>
        <taxon>Myxococcaceae</taxon>
        <taxon>Corallococcus</taxon>
    </lineage>
</organism>
<protein>
    <submittedName>
        <fullName evidence="2">Uncharacterized protein</fullName>
    </submittedName>
</protein>
<reference evidence="2 3" key="1">
    <citation type="submission" date="2017-06" db="EMBL/GenBank/DDBJ databases">
        <title>Sequencing and comparative analysis of myxobacterial genomes.</title>
        <authorList>
            <person name="Rupp O."/>
            <person name="Goesmann A."/>
            <person name="Sogaard-Andersen L."/>
        </authorList>
    </citation>
    <scope>NUCLEOTIDE SEQUENCE [LARGE SCALE GENOMIC DNA]</scope>
    <source>
        <strain evidence="2 3">DSM 14697</strain>
    </source>
</reference>
<feature type="region of interest" description="Disordered" evidence="1">
    <location>
        <begin position="28"/>
        <end position="62"/>
    </location>
</feature>
<proteinExistence type="predicted"/>
<keyword evidence="3" id="KW-1185">Reference proteome</keyword>
<feature type="compositionally biased region" description="Basic and acidic residues" evidence="1">
    <location>
        <begin position="46"/>
        <end position="62"/>
    </location>
</feature>
<evidence type="ECO:0000256" key="1">
    <source>
        <dbReference type="SAM" id="MobiDB-lite"/>
    </source>
</evidence>
<sequence length="62" mass="7045">MPFRKVRPHPGMTRRILAIDKDCHSRFSPARVQGIPRRPVAPLAMREQEPARPTEGESARVS</sequence>
<dbReference type="KEGG" id="mmas:MYMAC_005327"/>
<accession>A0A250K0Z4</accession>
<dbReference type="AlphaFoldDB" id="A0A250K0Z4"/>
<gene>
    <name evidence="2" type="ORF">MYMAC_005327</name>
</gene>
<evidence type="ECO:0000313" key="3">
    <source>
        <dbReference type="Proteomes" id="UP000217343"/>
    </source>
</evidence>
<name>A0A250K0Z4_9BACT</name>